<dbReference type="Proteomes" id="UP000265938">
    <property type="component" value="Unassembled WGS sequence"/>
</dbReference>
<dbReference type="RefSeq" id="WP_119853211.1">
    <property type="nucleotide sequence ID" value="NZ_QYSE01000002.1"/>
</dbReference>
<evidence type="ECO:0008006" key="3">
    <source>
        <dbReference type="Google" id="ProtNLM"/>
    </source>
</evidence>
<proteinExistence type="predicted"/>
<organism evidence="1 2">
    <name type="scientific">Pseudoalteromonas gelatinilytica</name>
    <dbReference type="NCBI Taxonomy" id="1703256"/>
    <lineage>
        <taxon>Bacteria</taxon>
        <taxon>Pseudomonadati</taxon>
        <taxon>Pseudomonadota</taxon>
        <taxon>Gammaproteobacteria</taxon>
        <taxon>Alteromonadales</taxon>
        <taxon>Pseudoalteromonadaceae</taxon>
        <taxon>Pseudoalteromonas</taxon>
    </lineage>
</organism>
<dbReference type="EMBL" id="QYSE01000002">
    <property type="protein sequence ID" value="RJF35772.1"/>
    <property type="molecule type" value="Genomic_DNA"/>
</dbReference>
<evidence type="ECO:0000313" key="2">
    <source>
        <dbReference type="Proteomes" id="UP000265938"/>
    </source>
</evidence>
<dbReference type="AlphaFoldDB" id="A0A3A3EJ92"/>
<accession>A0A3A3EJ92</accession>
<name>A0A3A3EJ92_9GAMM</name>
<sequence>MIENIANWVDKLVSDYLPQARCCSELHPSIKQYFPRDFLENSYFIITNDIPKLDIQFESSNVESFINMDGDGITYKNLYFIKEHRAFDPTIHVHELVHVAQWKLLGVTGFIEKYINELENCGYNDAPLEKMAYAIEDRFALRNELFDITSVVKDGLKKLYGV</sequence>
<gene>
    <name evidence="1" type="ORF">D4741_12445</name>
</gene>
<evidence type="ECO:0000313" key="1">
    <source>
        <dbReference type="EMBL" id="RJF35772.1"/>
    </source>
</evidence>
<comment type="caution">
    <text evidence="1">The sequence shown here is derived from an EMBL/GenBank/DDBJ whole genome shotgun (WGS) entry which is preliminary data.</text>
</comment>
<reference evidence="1 2" key="1">
    <citation type="submission" date="2018-09" db="EMBL/GenBank/DDBJ databases">
        <title>Identification of marine bacteria producing industrial enzymes.</title>
        <authorList>
            <person name="Cheng T.H."/>
            <person name="Saidin J."/>
            <person name="Muhd D.D."/>
            <person name="Isa M.N.M."/>
            <person name="Bakar M.F.A."/>
            <person name="Ismail N."/>
        </authorList>
    </citation>
    <scope>NUCLEOTIDE SEQUENCE [LARGE SCALE GENOMIC DNA]</scope>
    <source>
        <strain evidence="1 2">MNAD 1.6</strain>
    </source>
</reference>
<protein>
    <recommendedName>
        <fullName evidence="3">DUF4157 domain-containing protein</fullName>
    </recommendedName>
</protein>